<gene>
    <name evidence="2" type="ORF">NLJ89_g9813</name>
</gene>
<dbReference type="AlphaFoldDB" id="A0A9W8JSS8"/>
<name>A0A9W8JSS8_9AGAR</name>
<dbReference type="Pfam" id="PF23155">
    <property type="entry name" value="DUF7053"/>
    <property type="match status" value="1"/>
</dbReference>
<proteinExistence type="predicted"/>
<keyword evidence="3" id="KW-1185">Reference proteome</keyword>
<evidence type="ECO:0000259" key="1">
    <source>
        <dbReference type="Pfam" id="PF23155"/>
    </source>
</evidence>
<evidence type="ECO:0000313" key="3">
    <source>
        <dbReference type="Proteomes" id="UP001148786"/>
    </source>
</evidence>
<dbReference type="Proteomes" id="UP001148786">
    <property type="component" value="Unassembled WGS sequence"/>
</dbReference>
<dbReference type="InterPro" id="IPR055481">
    <property type="entry name" value="DUF7053"/>
</dbReference>
<organism evidence="2 3">
    <name type="scientific">Agrocybe chaxingu</name>
    <dbReference type="NCBI Taxonomy" id="84603"/>
    <lineage>
        <taxon>Eukaryota</taxon>
        <taxon>Fungi</taxon>
        <taxon>Dikarya</taxon>
        <taxon>Basidiomycota</taxon>
        <taxon>Agaricomycotina</taxon>
        <taxon>Agaricomycetes</taxon>
        <taxon>Agaricomycetidae</taxon>
        <taxon>Agaricales</taxon>
        <taxon>Agaricineae</taxon>
        <taxon>Strophariaceae</taxon>
        <taxon>Agrocybe</taxon>
    </lineage>
</organism>
<reference evidence="2" key="1">
    <citation type="submission" date="2022-07" db="EMBL/GenBank/DDBJ databases">
        <title>Genome Sequence of Agrocybe chaxingu.</title>
        <authorList>
            <person name="Buettner E."/>
        </authorList>
    </citation>
    <scope>NUCLEOTIDE SEQUENCE</scope>
    <source>
        <strain evidence="2">MP-N11</strain>
    </source>
</reference>
<comment type="caution">
    <text evidence="2">The sequence shown here is derived from an EMBL/GenBank/DDBJ whole genome shotgun (WGS) entry which is preliminary data.</text>
</comment>
<sequence>MSLFFSAHTITLEKHIVGATNAALLDLLHDPLQVLRLSPLVYKVEQDATDPAWYTITERLPLLGGMLTTSTTFRCRYRETEDGCECEVLAGLGTRLTSSMFGHAADDGERKGGVVYTERLAVKVGAQQRGTDSEAQRRPRPSIGRLFLAPAIEPAPAPIVHPGRTQIRMPVARDIRC</sequence>
<feature type="domain" description="DUF7053" evidence="1">
    <location>
        <begin position="20"/>
        <end position="98"/>
    </location>
</feature>
<dbReference type="OrthoDB" id="3025072at2759"/>
<accession>A0A9W8JSS8</accession>
<protein>
    <recommendedName>
        <fullName evidence="1">DUF7053 domain-containing protein</fullName>
    </recommendedName>
</protein>
<evidence type="ECO:0000313" key="2">
    <source>
        <dbReference type="EMBL" id="KAJ3500400.1"/>
    </source>
</evidence>
<dbReference type="EMBL" id="JANKHO010001611">
    <property type="protein sequence ID" value="KAJ3500400.1"/>
    <property type="molecule type" value="Genomic_DNA"/>
</dbReference>